<feature type="domain" description="Cathepsin propeptide inhibitor" evidence="9">
    <location>
        <begin position="26"/>
        <end position="86"/>
    </location>
</feature>
<dbReference type="CDD" id="cd02248">
    <property type="entry name" value="Peptidase_C1A"/>
    <property type="match status" value="1"/>
</dbReference>
<dbReference type="EMBL" id="OU898277">
    <property type="protein sequence ID" value="CAG9830256.1"/>
    <property type="molecule type" value="Genomic_DNA"/>
</dbReference>
<dbReference type="InterPro" id="IPR000169">
    <property type="entry name" value="Pept_cys_AS"/>
</dbReference>
<evidence type="ECO:0000259" key="9">
    <source>
        <dbReference type="SMART" id="SM00848"/>
    </source>
</evidence>
<dbReference type="SMART" id="SM00645">
    <property type="entry name" value="Pept_C1"/>
    <property type="match status" value="1"/>
</dbReference>
<feature type="signal peptide" evidence="7">
    <location>
        <begin position="1"/>
        <end position="16"/>
    </location>
</feature>
<dbReference type="SMART" id="SM00848">
    <property type="entry name" value="Inhibitor_I29"/>
    <property type="match status" value="1"/>
</dbReference>
<dbReference type="GO" id="GO:0008234">
    <property type="term" value="F:cysteine-type peptidase activity"/>
    <property type="evidence" value="ECO:0007669"/>
    <property type="project" value="UniProtKB-KW"/>
</dbReference>
<dbReference type="Pfam" id="PF08246">
    <property type="entry name" value="Inhibitor_I29"/>
    <property type="match status" value="1"/>
</dbReference>
<protein>
    <submittedName>
        <fullName evidence="10">Uncharacterized protein</fullName>
    </submittedName>
</protein>
<proteinExistence type="inferred from homology"/>
<sequence>MRGVLIFMCVIVTISALSDKQIAQEWIKFKENHNKVYLNIVEEKTRFEHFKTNLYKIHSHNKKYAQGEVSWYMKVNQFADFSQAEFKHRLNLQKSMRPVATNVTYYRFPSGLHAPNAIDWRQQNAVREVKNQGNCGDCWAFSATGSLEGQFALKRNNPVSLSEQQLLDCSSSYGNGNCDEGGSMGLAFDYIRDNGIMATDAYPYEGQQSYCRYDSNRIVGKISGQVHVERLNEWALVEAVGTLGPISVGVHADFDFYGGGVFDKQGCPNGDGDLNHGMLAVGYGNENGVDYWIVKNSWGQEWGEQGFIRMRRGINLCGIAIDPLYPVL</sequence>
<dbReference type="InterPro" id="IPR025661">
    <property type="entry name" value="Pept_asp_AS"/>
</dbReference>
<dbReference type="InterPro" id="IPR038765">
    <property type="entry name" value="Papain-like_cys_pep_sf"/>
</dbReference>
<keyword evidence="4" id="KW-0788">Thiol protease</keyword>
<organism evidence="10 11">
    <name type="scientific">Diabrotica balteata</name>
    <name type="common">Banded cucumber beetle</name>
    <dbReference type="NCBI Taxonomy" id="107213"/>
    <lineage>
        <taxon>Eukaryota</taxon>
        <taxon>Metazoa</taxon>
        <taxon>Ecdysozoa</taxon>
        <taxon>Arthropoda</taxon>
        <taxon>Hexapoda</taxon>
        <taxon>Insecta</taxon>
        <taxon>Pterygota</taxon>
        <taxon>Neoptera</taxon>
        <taxon>Endopterygota</taxon>
        <taxon>Coleoptera</taxon>
        <taxon>Polyphaga</taxon>
        <taxon>Cucujiformia</taxon>
        <taxon>Chrysomeloidea</taxon>
        <taxon>Chrysomelidae</taxon>
        <taxon>Galerucinae</taxon>
        <taxon>Diabroticina</taxon>
        <taxon>Diabroticites</taxon>
        <taxon>Diabrotica</taxon>
    </lineage>
</organism>
<evidence type="ECO:0000256" key="6">
    <source>
        <dbReference type="ARBA" id="ARBA00023157"/>
    </source>
</evidence>
<reference evidence="10" key="1">
    <citation type="submission" date="2022-01" db="EMBL/GenBank/DDBJ databases">
        <authorList>
            <person name="King R."/>
        </authorList>
    </citation>
    <scope>NUCLEOTIDE SEQUENCE</scope>
</reference>
<feature type="chain" id="PRO_5040129436" evidence="7">
    <location>
        <begin position="17"/>
        <end position="328"/>
    </location>
</feature>
<keyword evidence="6" id="KW-1015">Disulfide bond</keyword>
<dbReference type="InterPro" id="IPR039417">
    <property type="entry name" value="Peptidase_C1A_papain-like"/>
</dbReference>
<name>A0A9N9SVI4_DIABA</name>
<evidence type="ECO:0000256" key="7">
    <source>
        <dbReference type="SAM" id="SignalP"/>
    </source>
</evidence>
<evidence type="ECO:0000256" key="5">
    <source>
        <dbReference type="ARBA" id="ARBA00023145"/>
    </source>
</evidence>
<dbReference type="PANTHER" id="PTHR12411">
    <property type="entry name" value="CYSTEINE PROTEASE FAMILY C1-RELATED"/>
    <property type="match status" value="1"/>
</dbReference>
<dbReference type="PROSITE" id="PS00639">
    <property type="entry name" value="THIOL_PROTEASE_HIS"/>
    <property type="match status" value="1"/>
</dbReference>
<keyword evidence="11" id="KW-1185">Reference proteome</keyword>
<evidence type="ECO:0000313" key="11">
    <source>
        <dbReference type="Proteomes" id="UP001153709"/>
    </source>
</evidence>
<dbReference type="PROSITE" id="PS00139">
    <property type="entry name" value="THIOL_PROTEASE_CYS"/>
    <property type="match status" value="1"/>
</dbReference>
<dbReference type="GO" id="GO:0006508">
    <property type="term" value="P:proteolysis"/>
    <property type="evidence" value="ECO:0007669"/>
    <property type="project" value="UniProtKB-KW"/>
</dbReference>
<feature type="domain" description="Peptidase C1A papain C-terminal" evidence="8">
    <location>
        <begin position="114"/>
        <end position="327"/>
    </location>
</feature>
<dbReference type="InterPro" id="IPR000668">
    <property type="entry name" value="Peptidase_C1A_C"/>
</dbReference>
<evidence type="ECO:0000313" key="10">
    <source>
        <dbReference type="EMBL" id="CAG9830256.1"/>
    </source>
</evidence>
<evidence type="ECO:0000256" key="3">
    <source>
        <dbReference type="ARBA" id="ARBA00022801"/>
    </source>
</evidence>
<dbReference type="InterPro" id="IPR013128">
    <property type="entry name" value="Peptidase_C1A"/>
</dbReference>
<accession>A0A9N9SVI4</accession>
<keyword evidence="3" id="KW-0378">Hydrolase</keyword>
<dbReference type="FunFam" id="3.90.70.10:FF:000006">
    <property type="entry name" value="Cathepsin S"/>
    <property type="match status" value="1"/>
</dbReference>
<keyword evidence="5" id="KW-0865">Zymogen</keyword>
<dbReference type="Gene3D" id="3.90.70.10">
    <property type="entry name" value="Cysteine proteinases"/>
    <property type="match status" value="1"/>
</dbReference>
<evidence type="ECO:0000256" key="1">
    <source>
        <dbReference type="ARBA" id="ARBA00008455"/>
    </source>
</evidence>
<evidence type="ECO:0000256" key="2">
    <source>
        <dbReference type="ARBA" id="ARBA00022670"/>
    </source>
</evidence>
<gene>
    <name evidence="10" type="ORF">DIABBA_LOCUS3977</name>
</gene>
<evidence type="ECO:0000259" key="8">
    <source>
        <dbReference type="SMART" id="SM00645"/>
    </source>
</evidence>
<dbReference type="Pfam" id="PF00112">
    <property type="entry name" value="Peptidase_C1"/>
    <property type="match status" value="1"/>
</dbReference>
<dbReference type="SUPFAM" id="SSF54001">
    <property type="entry name" value="Cysteine proteinases"/>
    <property type="match status" value="1"/>
</dbReference>
<comment type="similarity">
    <text evidence="1">Belongs to the peptidase C1 family.</text>
</comment>
<dbReference type="PROSITE" id="PS00640">
    <property type="entry name" value="THIOL_PROTEASE_ASN"/>
    <property type="match status" value="1"/>
</dbReference>
<dbReference type="AlphaFoldDB" id="A0A9N9SVI4"/>
<dbReference type="OrthoDB" id="10253408at2759"/>
<dbReference type="Proteomes" id="UP001153709">
    <property type="component" value="Chromosome 2"/>
</dbReference>
<evidence type="ECO:0000256" key="4">
    <source>
        <dbReference type="ARBA" id="ARBA00022807"/>
    </source>
</evidence>
<dbReference type="InterPro" id="IPR025660">
    <property type="entry name" value="Pept_his_AS"/>
</dbReference>
<keyword evidence="2" id="KW-0645">Protease</keyword>
<dbReference type="InterPro" id="IPR013201">
    <property type="entry name" value="Prot_inhib_I29"/>
</dbReference>
<dbReference type="PRINTS" id="PR00705">
    <property type="entry name" value="PAPAIN"/>
</dbReference>
<keyword evidence="7" id="KW-0732">Signal</keyword>